<feature type="compositionally biased region" description="Basic and acidic residues" evidence="1">
    <location>
        <begin position="55"/>
        <end position="77"/>
    </location>
</feature>
<organism evidence="2 3">
    <name type="scientific">Salinirubrum litoreum</name>
    <dbReference type="NCBI Taxonomy" id="1126234"/>
    <lineage>
        <taxon>Archaea</taxon>
        <taxon>Methanobacteriati</taxon>
        <taxon>Methanobacteriota</taxon>
        <taxon>Stenosarchaea group</taxon>
        <taxon>Halobacteria</taxon>
        <taxon>Halobacteriales</taxon>
        <taxon>Haloferacaceae</taxon>
        <taxon>Salinirubrum</taxon>
    </lineage>
</organism>
<name>A0ABD5RDP2_9EURY</name>
<comment type="caution">
    <text evidence="2">The sequence shown here is derived from an EMBL/GenBank/DDBJ whole genome shotgun (WGS) entry which is preliminary data.</text>
</comment>
<proteinExistence type="predicted"/>
<reference evidence="2 3" key="1">
    <citation type="journal article" date="2019" name="Int. J. Syst. Evol. Microbiol.">
        <title>The Global Catalogue of Microorganisms (GCM) 10K type strain sequencing project: providing services to taxonomists for standard genome sequencing and annotation.</title>
        <authorList>
            <consortium name="The Broad Institute Genomics Platform"/>
            <consortium name="The Broad Institute Genome Sequencing Center for Infectious Disease"/>
            <person name="Wu L."/>
            <person name="Ma J."/>
        </authorList>
    </citation>
    <scope>NUCLEOTIDE SEQUENCE [LARGE SCALE GENOMIC DNA]</scope>
    <source>
        <strain evidence="2 3">CGMCC 1.12237</strain>
    </source>
</reference>
<gene>
    <name evidence="2" type="ORF">ACFPJ5_13385</name>
</gene>
<dbReference type="EMBL" id="JBHSKX010000002">
    <property type="protein sequence ID" value="MFC5367923.1"/>
    <property type="molecule type" value="Genomic_DNA"/>
</dbReference>
<accession>A0ABD5RDP2</accession>
<feature type="compositionally biased region" description="Polar residues" evidence="1">
    <location>
        <begin position="1"/>
        <end position="13"/>
    </location>
</feature>
<dbReference type="Proteomes" id="UP001596201">
    <property type="component" value="Unassembled WGS sequence"/>
</dbReference>
<feature type="compositionally biased region" description="Polar residues" evidence="1">
    <location>
        <begin position="78"/>
        <end position="88"/>
    </location>
</feature>
<dbReference type="RefSeq" id="WP_227230166.1">
    <property type="nucleotide sequence ID" value="NZ_JAJCVJ010000002.1"/>
</dbReference>
<dbReference type="AlphaFoldDB" id="A0ABD5RDP2"/>
<evidence type="ECO:0000256" key="1">
    <source>
        <dbReference type="SAM" id="MobiDB-lite"/>
    </source>
</evidence>
<protein>
    <submittedName>
        <fullName evidence="2">Uncharacterized protein</fullName>
    </submittedName>
</protein>
<evidence type="ECO:0000313" key="2">
    <source>
        <dbReference type="EMBL" id="MFC5367923.1"/>
    </source>
</evidence>
<sequence>MPLSNLPTGTVSPGESRGTRPRDGDTPHAESAVSATDTDRDLYVAELEHENATLRAELDRRADREAERRRQYEHAVSSHDQQTAQSDTAVPDDSLRLRLARLLRLR</sequence>
<evidence type="ECO:0000313" key="3">
    <source>
        <dbReference type="Proteomes" id="UP001596201"/>
    </source>
</evidence>
<feature type="region of interest" description="Disordered" evidence="1">
    <location>
        <begin position="55"/>
        <end position="91"/>
    </location>
</feature>
<keyword evidence="3" id="KW-1185">Reference proteome</keyword>
<feature type="region of interest" description="Disordered" evidence="1">
    <location>
        <begin position="1"/>
        <end position="38"/>
    </location>
</feature>
<feature type="compositionally biased region" description="Basic and acidic residues" evidence="1">
    <location>
        <begin position="17"/>
        <end position="28"/>
    </location>
</feature>